<dbReference type="Proteomes" id="UP001589789">
    <property type="component" value="Unassembled WGS sequence"/>
</dbReference>
<organism evidence="3 4">
    <name type="scientific">Muricoccus vinaceus</name>
    <dbReference type="NCBI Taxonomy" id="424704"/>
    <lineage>
        <taxon>Bacteria</taxon>
        <taxon>Pseudomonadati</taxon>
        <taxon>Pseudomonadota</taxon>
        <taxon>Alphaproteobacteria</taxon>
        <taxon>Acetobacterales</taxon>
        <taxon>Roseomonadaceae</taxon>
        <taxon>Muricoccus</taxon>
    </lineage>
</organism>
<name>A0ABV6IY69_9PROT</name>
<dbReference type="GO" id="GO:0008168">
    <property type="term" value="F:methyltransferase activity"/>
    <property type="evidence" value="ECO:0007669"/>
    <property type="project" value="UniProtKB-KW"/>
</dbReference>
<protein>
    <submittedName>
        <fullName evidence="3">Class I SAM-dependent methyltransferase</fullName>
        <ecNumber evidence="3">2.1.1.-</ecNumber>
    </submittedName>
</protein>
<dbReference type="EC" id="2.1.1.-" evidence="3"/>
<dbReference type="InterPro" id="IPR029063">
    <property type="entry name" value="SAM-dependent_MTases_sf"/>
</dbReference>
<dbReference type="InterPro" id="IPR013216">
    <property type="entry name" value="Methyltransf_11"/>
</dbReference>
<dbReference type="Gene3D" id="3.40.50.150">
    <property type="entry name" value="Vaccinia Virus protein VP39"/>
    <property type="match status" value="1"/>
</dbReference>
<dbReference type="GO" id="GO:0032259">
    <property type="term" value="P:methylation"/>
    <property type="evidence" value="ECO:0007669"/>
    <property type="project" value="UniProtKB-KW"/>
</dbReference>
<feature type="region of interest" description="Disordered" evidence="1">
    <location>
        <begin position="1"/>
        <end position="20"/>
    </location>
</feature>
<dbReference type="Pfam" id="PF08241">
    <property type="entry name" value="Methyltransf_11"/>
    <property type="match status" value="1"/>
</dbReference>
<evidence type="ECO:0000313" key="3">
    <source>
        <dbReference type="EMBL" id="MFC0388554.1"/>
    </source>
</evidence>
<dbReference type="EMBL" id="JBHLVZ010000084">
    <property type="protein sequence ID" value="MFC0388554.1"/>
    <property type="molecule type" value="Genomic_DNA"/>
</dbReference>
<feature type="domain" description="Methyltransferase type 11" evidence="2">
    <location>
        <begin position="55"/>
        <end position="142"/>
    </location>
</feature>
<keyword evidence="3" id="KW-0489">Methyltransferase</keyword>
<dbReference type="SUPFAM" id="SSF53335">
    <property type="entry name" value="S-adenosyl-L-methionine-dependent methyltransferases"/>
    <property type="match status" value="1"/>
</dbReference>
<proteinExistence type="predicted"/>
<keyword evidence="3" id="KW-0808">Transferase</keyword>
<accession>A0ABV6IY69</accession>
<comment type="caution">
    <text evidence="3">The sequence shown here is derived from an EMBL/GenBank/DDBJ whole genome shotgun (WGS) entry which is preliminary data.</text>
</comment>
<sequence length="246" mass="26538">MEASAARETPDIETSSDNYASRFAGPAGRYMLAVQEEGVLSLLGRAPSMLGRRVLDVGGGHMQLAAPLAERGCEVTVFGSDELCGARLRAGPFAGQVRFASGDLLALPYPDQAFDAVVSVRLISHMEDWPGLVAELCRVARQSVVIDYPTLASLNALSLVTFPLKRAIEKNTRTYRSFRPAELEAEFARRGFRPAESVKQFVVPMAAHRLLGKTGIVRGVESGLRAAGVTRMIGNPVLLRLDRVAA</sequence>
<dbReference type="CDD" id="cd02440">
    <property type="entry name" value="AdoMet_MTases"/>
    <property type="match status" value="1"/>
</dbReference>
<keyword evidence="4" id="KW-1185">Reference proteome</keyword>
<dbReference type="RefSeq" id="WP_377055078.1">
    <property type="nucleotide sequence ID" value="NZ_JBHLVZ010000084.1"/>
</dbReference>
<evidence type="ECO:0000259" key="2">
    <source>
        <dbReference type="Pfam" id="PF08241"/>
    </source>
</evidence>
<evidence type="ECO:0000256" key="1">
    <source>
        <dbReference type="SAM" id="MobiDB-lite"/>
    </source>
</evidence>
<reference evidence="3 4" key="1">
    <citation type="submission" date="2024-09" db="EMBL/GenBank/DDBJ databases">
        <authorList>
            <person name="Sun Q."/>
            <person name="Mori K."/>
        </authorList>
    </citation>
    <scope>NUCLEOTIDE SEQUENCE [LARGE SCALE GENOMIC DNA]</scope>
    <source>
        <strain evidence="3 4">CCM 7468</strain>
    </source>
</reference>
<gene>
    <name evidence="3" type="ORF">ACFFIC_23860</name>
</gene>
<evidence type="ECO:0000313" key="4">
    <source>
        <dbReference type="Proteomes" id="UP001589789"/>
    </source>
</evidence>